<sequence>MKLYITCTLFFVLGGISAQTSEEKLIQETIETFFDGFHGQDSITIKKTVHNEMILQTLGKDHNGETEVKTEDFSKFIASIANIPDSIKFKENIKSFSIQIDGDMANVWAPYEFWLNGQLHHCGVNSFQLIRRNGKWKIIYLIDTRRKEGCQ</sequence>
<evidence type="ECO:0000313" key="1">
    <source>
        <dbReference type="EMBL" id="QLG43798.1"/>
    </source>
</evidence>
<dbReference type="SUPFAM" id="SSF54427">
    <property type="entry name" value="NTF2-like"/>
    <property type="match status" value="1"/>
</dbReference>
<dbReference type="InterPro" id="IPR032710">
    <property type="entry name" value="NTF2-like_dom_sf"/>
</dbReference>
<gene>
    <name evidence="1" type="ORF">HYG79_00010</name>
</gene>
<name>A0A7H9AJK2_9FLAO</name>
<dbReference type="Proteomes" id="UP000509302">
    <property type="component" value="Chromosome"/>
</dbReference>
<organism evidence="1 2">
    <name type="scientific">Costertonia aggregata</name>
    <dbReference type="NCBI Taxonomy" id="343403"/>
    <lineage>
        <taxon>Bacteria</taxon>
        <taxon>Pseudomonadati</taxon>
        <taxon>Bacteroidota</taxon>
        <taxon>Flavobacteriia</taxon>
        <taxon>Flavobacteriales</taxon>
        <taxon>Flavobacteriaceae</taxon>
        <taxon>Costertonia</taxon>
    </lineage>
</organism>
<dbReference type="EMBL" id="CP058595">
    <property type="protein sequence ID" value="QLG43798.1"/>
    <property type="molecule type" value="Genomic_DNA"/>
</dbReference>
<proteinExistence type="predicted"/>
<dbReference type="AlphaFoldDB" id="A0A7H9AJK2"/>
<reference evidence="1 2" key="1">
    <citation type="journal article" date="2006" name="Int. J. Syst. Evol. Microbiol.">
        <title>Costertonia aggregata gen. nov., sp. nov., a mesophilic marine bacterium of the family Flavobacteriaceae, isolated from a mature biofilm.</title>
        <authorList>
            <person name="Kwon K.K."/>
            <person name="Lee Y.K."/>
            <person name="Lee H.K."/>
        </authorList>
    </citation>
    <scope>NUCLEOTIDE SEQUENCE [LARGE SCALE GENOMIC DNA]</scope>
    <source>
        <strain evidence="1 2">KCCM 42265</strain>
    </source>
</reference>
<dbReference type="Gene3D" id="3.10.450.50">
    <property type="match status" value="1"/>
</dbReference>
<dbReference type="KEGG" id="cagg:HYG79_00010"/>
<evidence type="ECO:0000313" key="2">
    <source>
        <dbReference type="Proteomes" id="UP000509302"/>
    </source>
</evidence>
<keyword evidence="2" id="KW-1185">Reference proteome</keyword>
<dbReference type="RefSeq" id="WP_179240135.1">
    <property type="nucleotide sequence ID" value="NZ_CP058595.1"/>
</dbReference>
<accession>A0A7H9AJK2</accession>
<protein>
    <submittedName>
        <fullName evidence="1">Nuclear transport factor 2 family protein</fullName>
    </submittedName>
</protein>